<dbReference type="SUPFAM" id="SSF50475">
    <property type="entry name" value="FMN-binding split barrel"/>
    <property type="match status" value="1"/>
</dbReference>
<keyword evidence="4" id="KW-1185">Reference proteome</keyword>
<evidence type="ECO:0000313" key="3">
    <source>
        <dbReference type="EMBL" id="WUO48649.1"/>
    </source>
</evidence>
<dbReference type="Proteomes" id="UP001432075">
    <property type="component" value="Chromosome"/>
</dbReference>
<dbReference type="InterPro" id="IPR002563">
    <property type="entry name" value="Flavin_Rdtase-like_dom"/>
</dbReference>
<keyword evidence="1" id="KW-0560">Oxidoreductase</keyword>
<dbReference type="PANTHER" id="PTHR30466:SF1">
    <property type="entry name" value="FMN REDUCTASE (NADH) RUTF"/>
    <property type="match status" value="1"/>
</dbReference>
<name>A0ABZ1RQ67_9ACTN</name>
<reference evidence="3" key="1">
    <citation type="submission" date="2022-10" db="EMBL/GenBank/DDBJ databases">
        <title>The complete genomes of actinobacterial strains from the NBC collection.</title>
        <authorList>
            <person name="Joergensen T.S."/>
            <person name="Alvarez Arevalo M."/>
            <person name="Sterndorff E.B."/>
            <person name="Faurdal D."/>
            <person name="Vuksanovic O."/>
            <person name="Mourched A.-S."/>
            <person name="Charusanti P."/>
            <person name="Shaw S."/>
            <person name="Blin K."/>
            <person name="Weber T."/>
        </authorList>
    </citation>
    <scope>NUCLEOTIDE SEQUENCE</scope>
    <source>
        <strain evidence="3">NBC_00283</strain>
    </source>
</reference>
<dbReference type="InterPro" id="IPR050268">
    <property type="entry name" value="NADH-dep_flavin_reductase"/>
</dbReference>
<accession>A0ABZ1RQ67</accession>
<protein>
    <submittedName>
        <fullName evidence="3">Flavin reductase family protein</fullName>
    </submittedName>
</protein>
<gene>
    <name evidence="3" type="ORF">OHU17_24015</name>
</gene>
<dbReference type="SMART" id="SM00903">
    <property type="entry name" value="Flavin_Reduct"/>
    <property type="match status" value="1"/>
</dbReference>
<dbReference type="GeneID" id="95689503"/>
<dbReference type="Gene3D" id="2.30.110.10">
    <property type="entry name" value="Electron Transport, Fmn-binding Protein, Chain A"/>
    <property type="match status" value="1"/>
</dbReference>
<sequence length="175" mass="18315">MSGSVALHTPHAQAATGDAFRDVFAQLPAGVTVVTTSGPGGIEPSGMTASAVCSLSLDPLLVLLCLNNHSNTLARLKTTGAFAINILRHDQAHCAAQFADRRISQADRFARTPHHHTDGLPVLTEALAWLTCQVAKTHPGGDHTIVTGEVRTLGSGAGDGGQPLVWHSRTFRTLA</sequence>
<feature type="domain" description="Flavin reductase like" evidence="2">
    <location>
        <begin position="24"/>
        <end position="173"/>
    </location>
</feature>
<organism evidence="3 4">
    <name type="scientific">Streptomyces goshikiensis</name>
    <dbReference type="NCBI Taxonomy" id="1942"/>
    <lineage>
        <taxon>Bacteria</taxon>
        <taxon>Bacillati</taxon>
        <taxon>Actinomycetota</taxon>
        <taxon>Actinomycetes</taxon>
        <taxon>Kitasatosporales</taxon>
        <taxon>Streptomycetaceae</taxon>
        <taxon>Streptomyces</taxon>
    </lineage>
</organism>
<evidence type="ECO:0000259" key="2">
    <source>
        <dbReference type="SMART" id="SM00903"/>
    </source>
</evidence>
<dbReference type="PANTHER" id="PTHR30466">
    <property type="entry name" value="FLAVIN REDUCTASE"/>
    <property type="match status" value="1"/>
</dbReference>
<dbReference type="EMBL" id="CP108057">
    <property type="protein sequence ID" value="WUO48649.1"/>
    <property type="molecule type" value="Genomic_DNA"/>
</dbReference>
<proteinExistence type="predicted"/>
<dbReference type="RefSeq" id="WP_063785777.1">
    <property type="nucleotide sequence ID" value="NZ_CP108057.1"/>
</dbReference>
<evidence type="ECO:0000313" key="4">
    <source>
        <dbReference type="Proteomes" id="UP001432075"/>
    </source>
</evidence>
<dbReference type="Pfam" id="PF01613">
    <property type="entry name" value="Flavin_Reduct"/>
    <property type="match status" value="1"/>
</dbReference>
<evidence type="ECO:0000256" key="1">
    <source>
        <dbReference type="ARBA" id="ARBA00023002"/>
    </source>
</evidence>
<dbReference type="InterPro" id="IPR012349">
    <property type="entry name" value="Split_barrel_FMN-bd"/>
</dbReference>